<evidence type="ECO:0000313" key="4">
    <source>
        <dbReference type="Proteomes" id="UP000799753"/>
    </source>
</evidence>
<gene>
    <name evidence="3" type="ORF">P280DRAFT_472531</name>
</gene>
<dbReference type="CDD" id="cd18437">
    <property type="entry name" value="BRCT_BRC1_like_rpt3"/>
    <property type="match status" value="1"/>
</dbReference>
<dbReference type="CDD" id="cd18436">
    <property type="entry name" value="BRCT_BRC1_like_rpt2"/>
    <property type="match status" value="1"/>
</dbReference>
<feature type="compositionally biased region" description="Basic and acidic residues" evidence="1">
    <location>
        <begin position="563"/>
        <end position="586"/>
    </location>
</feature>
<dbReference type="AlphaFoldDB" id="A0A6A6RNY3"/>
<dbReference type="GO" id="GO:0005634">
    <property type="term" value="C:nucleus"/>
    <property type="evidence" value="ECO:0007669"/>
    <property type="project" value="TreeGrafter"/>
</dbReference>
<keyword evidence="4" id="KW-1185">Reference proteome</keyword>
<organism evidence="3 4">
    <name type="scientific">Massarina eburnea CBS 473.64</name>
    <dbReference type="NCBI Taxonomy" id="1395130"/>
    <lineage>
        <taxon>Eukaryota</taxon>
        <taxon>Fungi</taxon>
        <taxon>Dikarya</taxon>
        <taxon>Ascomycota</taxon>
        <taxon>Pezizomycotina</taxon>
        <taxon>Dothideomycetes</taxon>
        <taxon>Pleosporomycetidae</taxon>
        <taxon>Pleosporales</taxon>
        <taxon>Massarineae</taxon>
        <taxon>Massarinaceae</taxon>
        <taxon>Massarina</taxon>
    </lineage>
</organism>
<dbReference type="GO" id="GO:0035361">
    <property type="term" value="C:Cul8-RING ubiquitin ligase complex"/>
    <property type="evidence" value="ECO:0007669"/>
    <property type="project" value="TreeGrafter"/>
</dbReference>
<protein>
    <recommendedName>
        <fullName evidence="2">BRCT domain-containing protein</fullName>
    </recommendedName>
</protein>
<proteinExistence type="predicted"/>
<dbReference type="OrthoDB" id="342264at2759"/>
<dbReference type="SUPFAM" id="SSF52113">
    <property type="entry name" value="BRCT domain"/>
    <property type="match status" value="4"/>
</dbReference>
<evidence type="ECO:0000313" key="3">
    <source>
        <dbReference type="EMBL" id="KAF2637016.1"/>
    </source>
</evidence>
<feature type="region of interest" description="Disordered" evidence="1">
    <location>
        <begin position="450"/>
        <end position="612"/>
    </location>
</feature>
<accession>A0A6A6RNY3</accession>
<sequence length="857" mass="95844">MTDASVFDEATFTIIPTSLSPERVQELTHNIESSGGTVFPFDASAGRLKNLQEILYIVTATTDFPDYYRALDLMINVVKPTFIDACLDSGKLKNPRSYNPDSALFMSEVVVCCGDIPEGDQDAIAGGVIAMGGQCSTGLSKTTTHLVALSMDEKRCVIVKQKKLNVRIVLPHWFDDCLKVGRRISERPYLLPDPEILDIEAGAIPAPKTNLDIRDATNPEPMSPPVSTPPAHLEDPRSIKAFADKRVKLGADLNINARLRGTIAGLVEAGGGVVTENIDEADIYVCNYRDGDDYITASQAKKDVGNLSWLYYLITHDEWTNPMRRMLHYPRPRNGVPGFKKYKISISSYTGEARVFLENLIRAAGAEFTKTFKQDNTHLIAAHKTSEKYEAAQEWNVSVVNNLWLEDCYACCKNLPMTHERYTYFPTRTNMGEILGSTEIDRVATENMFFPTPRRSQPAKPKAQTDDVPASSVKKARGNSDLAAPKSPLANKTTKRKAGADVATPAPSRRTSGKENETPGTTGSRSAKLKATSALHNAADDINKFEQERKRKGGVIHGGRRRKGDEVSEQAKGKKRESSSSKRSIDEVDVDGTTEEDEATEPATKSKKARKGPLTPIKYRMLISKDERWADNKDKESKEKARLRDLGLFIADDFKNTKVDLLCAPRIVRTEKFVSAFACGPTLVSSKFIDDALKNNRIPAPEKFPLDTTDYEREHGLNIDECLTRARQNKQRLLKDWQIFCTPGVAPGFETFKKIIQANGGTCQAYRGRNAKLTASRREIDVQPKEVSQNLVEDDGDVLYLISEPSRTEMAWWKPFREFAEKNDMVPRIVNKEWLLCVAIAQRMMWKKEWELSEERA</sequence>
<dbReference type="PANTHER" id="PTHR47667">
    <property type="entry name" value="REGULATOR OF TY1 TRANSPOSITION PROTEIN 107"/>
    <property type="match status" value="1"/>
</dbReference>
<feature type="domain" description="BRCT" evidence="2">
    <location>
        <begin position="2"/>
        <end position="100"/>
    </location>
</feature>
<dbReference type="Gene3D" id="3.40.50.10190">
    <property type="entry name" value="BRCT domain"/>
    <property type="match status" value="5"/>
</dbReference>
<dbReference type="PROSITE" id="PS50172">
    <property type="entry name" value="BRCT"/>
    <property type="match status" value="3"/>
</dbReference>
<feature type="domain" description="BRCT" evidence="2">
    <location>
        <begin position="339"/>
        <end position="409"/>
    </location>
</feature>
<dbReference type="Pfam" id="PF16770">
    <property type="entry name" value="RTT107_BRCT_5"/>
    <property type="match status" value="1"/>
</dbReference>
<dbReference type="PANTHER" id="PTHR47667:SF1">
    <property type="entry name" value="REGULATOR OF TY1 TRANSPOSITION PROTEIN 107"/>
    <property type="match status" value="1"/>
</dbReference>
<evidence type="ECO:0000259" key="2">
    <source>
        <dbReference type="PROSITE" id="PS50172"/>
    </source>
</evidence>
<dbReference type="FunFam" id="3.40.50.10190:FF:000048">
    <property type="entry name" value="DNA repair protein Rtt107"/>
    <property type="match status" value="1"/>
</dbReference>
<evidence type="ECO:0000256" key="1">
    <source>
        <dbReference type="SAM" id="MobiDB-lite"/>
    </source>
</evidence>
<dbReference type="EMBL" id="MU006795">
    <property type="protein sequence ID" value="KAF2637016.1"/>
    <property type="molecule type" value="Genomic_DNA"/>
</dbReference>
<dbReference type="InterPro" id="IPR036420">
    <property type="entry name" value="BRCT_dom_sf"/>
</dbReference>
<dbReference type="CDD" id="cd18438">
    <property type="entry name" value="BRCT_BRC1_like_rpt4"/>
    <property type="match status" value="1"/>
</dbReference>
<dbReference type="InterPro" id="IPR001357">
    <property type="entry name" value="BRCT_dom"/>
</dbReference>
<reference evidence="3" key="1">
    <citation type="journal article" date="2020" name="Stud. Mycol.">
        <title>101 Dothideomycetes genomes: a test case for predicting lifestyles and emergence of pathogens.</title>
        <authorList>
            <person name="Haridas S."/>
            <person name="Albert R."/>
            <person name="Binder M."/>
            <person name="Bloem J."/>
            <person name="Labutti K."/>
            <person name="Salamov A."/>
            <person name="Andreopoulos B."/>
            <person name="Baker S."/>
            <person name="Barry K."/>
            <person name="Bills G."/>
            <person name="Bluhm B."/>
            <person name="Cannon C."/>
            <person name="Castanera R."/>
            <person name="Culley D."/>
            <person name="Daum C."/>
            <person name="Ezra D."/>
            <person name="Gonzalez J."/>
            <person name="Henrissat B."/>
            <person name="Kuo A."/>
            <person name="Liang C."/>
            <person name="Lipzen A."/>
            <person name="Lutzoni F."/>
            <person name="Magnuson J."/>
            <person name="Mondo S."/>
            <person name="Nolan M."/>
            <person name="Ohm R."/>
            <person name="Pangilinan J."/>
            <person name="Park H.-J."/>
            <person name="Ramirez L."/>
            <person name="Alfaro M."/>
            <person name="Sun H."/>
            <person name="Tritt A."/>
            <person name="Yoshinaga Y."/>
            <person name="Zwiers L.-H."/>
            <person name="Turgeon B."/>
            <person name="Goodwin S."/>
            <person name="Spatafora J."/>
            <person name="Crous P."/>
            <person name="Grigoriev I."/>
        </authorList>
    </citation>
    <scope>NUCLEOTIDE SEQUENCE</scope>
    <source>
        <strain evidence="3">CBS 473.64</strain>
    </source>
</reference>
<dbReference type="Pfam" id="PF12738">
    <property type="entry name" value="PTCB-BRCT"/>
    <property type="match status" value="2"/>
</dbReference>
<dbReference type="SMART" id="SM00292">
    <property type="entry name" value="BRCT"/>
    <property type="match status" value="4"/>
</dbReference>
<feature type="compositionally biased region" description="Basic and acidic residues" evidence="1">
    <location>
        <begin position="538"/>
        <end position="549"/>
    </location>
</feature>
<dbReference type="Proteomes" id="UP000799753">
    <property type="component" value="Unassembled WGS sequence"/>
</dbReference>
<dbReference type="GO" id="GO:1990683">
    <property type="term" value="P:DNA double-strand break attachment to nuclear envelope"/>
    <property type="evidence" value="ECO:0007669"/>
    <property type="project" value="TreeGrafter"/>
</dbReference>
<dbReference type="InterPro" id="IPR053036">
    <property type="entry name" value="CellCycle_DNARepair_Reg"/>
</dbReference>
<name>A0A6A6RNY3_9PLEO</name>
<feature type="domain" description="BRCT" evidence="2">
    <location>
        <begin position="100"/>
        <end position="191"/>
    </location>
</feature>
<feature type="compositionally biased region" description="Acidic residues" evidence="1">
    <location>
        <begin position="587"/>
        <end position="600"/>
    </location>
</feature>
<feature type="compositionally biased region" description="Basic residues" evidence="1">
    <location>
        <begin position="550"/>
        <end position="562"/>
    </location>
</feature>
<dbReference type="GO" id="GO:0006302">
    <property type="term" value="P:double-strand break repair"/>
    <property type="evidence" value="ECO:0007669"/>
    <property type="project" value="TreeGrafter"/>
</dbReference>